<dbReference type="SUPFAM" id="SSF55797">
    <property type="entry name" value="PR-1-like"/>
    <property type="match status" value="1"/>
</dbReference>
<dbReference type="AlphaFoldDB" id="A0A6B0TLA6"/>
<dbReference type="PROSITE" id="PS51257">
    <property type="entry name" value="PROKAR_LIPOPROTEIN"/>
    <property type="match status" value="1"/>
</dbReference>
<proteinExistence type="predicted"/>
<dbReference type="Pfam" id="PF00188">
    <property type="entry name" value="CAP"/>
    <property type="match status" value="1"/>
</dbReference>
<evidence type="ECO:0000259" key="2">
    <source>
        <dbReference type="Pfam" id="PF00188"/>
    </source>
</evidence>
<feature type="domain" description="SCP" evidence="2">
    <location>
        <begin position="41"/>
        <end position="154"/>
    </location>
</feature>
<dbReference type="RefSeq" id="WP_160852269.1">
    <property type="nucleotide sequence ID" value="NZ_WUWG01000001.1"/>
</dbReference>
<dbReference type="Proteomes" id="UP000436016">
    <property type="component" value="Unassembled WGS sequence"/>
</dbReference>
<dbReference type="InterPro" id="IPR035940">
    <property type="entry name" value="CAP_sf"/>
</dbReference>
<dbReference type="PANTHER" id="PTHR31157:SF1">
    <property type="entry name" value="SCP DOMAIN-CONTAINING PROTEIN"/>
    <property type="match status" value="1"/>
</dbReference>
<keyword evidence="4" id="KW-1185">Reference proteome</keyword>
<organism evidence="3 4">
    <name type="scientific">Oceanomicrobium pacificus</name>
    <dbReference type="NCBI Taxonomy" id="2692916"/>
    <lineage>
        <taxon>Bacteria</taxon>
        <taxon>Pseudomonadati</taxon>
        <taxon>Pseudomonadota</taxon>
        <taxon>Alphaproteobacteria</taxon>
        <taxon>Rhodobacterales</taxon>
        <taxon>Paracoccaceae</taxon>
        <taxon>Oceanomicrobium</taxon>
    </lineage>
</organism>
<dbReference type="EMBL" id="WUWG01000001">
    <property type="protein sequence ID" value="MXU64666.1"/>
    <property type="molecule type" value="Genomic_DNA"/>
</dbReference>
<keyword evidence="1" id="KW-0732">Signal</keyword>
<dbReference type="CDD" id="cd05379">
    <property type="entry name" value="CAP_bacterial"/>
    <property type="match status" value="1"/>
</dbReference>
<evidence type="ECO:0000313" key="3">
    <source>
        <dbReference type="EMBL" id="MXU64666.1"/>
    </source>
</evidence>
<comment type="caution">
    <text evidence="3">The sequence shown here is derived from an EMBL/GenBank/DDBJ whole genome shotgun (WGS) entry which is preliminary data.</text>
</comment>
<dbReference type="InterPro" id="IPR014044">
    <property type="entry name" value="CAP_dom"/>
</dbReference>
<feature type="chain" id="PRO_5025692389" evidence="1">
    <location>
        <begin position="20"/>
        <end position="158"/>
    </location>
</feature>
<evidence type="ECO:0000256" key="1">
    <source>
        <dbReference type="SAM" id="SignalP"/>
    </source>
</evidence>
<dbReference type="PANTHER" id="PTHR31157">
    <property type="entry name" value="SCP DOMAIN-CONTAINING PROTEIN"/>
    <property type="match status" value="1"/>
</dbReference>
<protein>
    <submittedName>
        <fullName evidence="3">CAP domain-containing protein</fullName>
    </submittedName>
</protein>
<evidence type="ECO:0000313" key="4">
    <source>
        <dbReference type="Proteomes" id="UP000436016"/>
    </source>
</evidence>
<feature type="signal peptide" evidence="1">
    <location>
        <begin position="1"/>
        <end position="19"/>
    </location>
</feature>
<sequence length="158" mass="16821">MFLIRAFLIASALILSACASGTGGGMISGAQTDSIRIKMQDSVNALRSASGLTPLTYSAALNAAAATHARDMSVQQRAWHFGSDRTSPQDRATRAGYPGLIRGEVISESSDAVLTLLESWMATSTTRNIIMDPAGNAMGFSWFQESNGKIWWVMMVGG</sequence>
<reference evidence="3 4" key="1">
    <citation type="submission" date="2019-12" db="EMBL/GenBank/DDBJ databases">
        <title>Strain KN286 was isolated from seawater, which was collected from Caroline Seamount in the tropical western Pacific.</title>
        <authorList>
            <person name="Wang Q."/>
        </authorList>
    </citation>
    <scope>NUCLEOTIDE SEQUENCE [LARGE SCALE GENOMIC DNA]</scope>
    <source>
        <strain evidence="3 4">KN286</strain>
    </source>
</reference>
<accession>A0A6B0TLA6</accession>
<name>A0A6B0TLA6_9RHOB</name>
<dbReference type="Gene3D" id="3.40.33.10">
    <property type="entry name" value="CAP"/>
    <property type="match status" value="1"/>
</dbReference>
<gene>
    <name evidence="3" type="ORF">GSH16_04355</name>
</gene>